<sequence length="167" mass="19038">MGVNSILLFMQHPPLLGALWQPSLFPNKTFVVMTCSRLLKRSAMLSIDPGSTQALMKRREGKLHEQVTVLVRCYYVTMPNACFARVQKQQQSKQFVACTVPPWCLLKKDIQSEAMKRTRMLSVATRWRDTSCRDISNVCQARNAPSRSLLFSSVLPTPVVELPPYHR</sequence>
<name>A0A023G1C9_AMBTT</name>
<dbReference type="EMBL" id="GBBM01007432">
    <property type="protein sequence ID" value="JAC27986.1"/>
    <property type="molecule type" value="mRNA"/>
</dbReference>
<dbReference type="AlphaFoldDB" id="A0A023G1C9"/>
<organism evidence="1">
    <name type="scientific">Amblyomma triste</name>
    <name type="common">Neotropical tick</name>
    <dbReference type="NCBI Taxonomy" id="251400"/>
    <lineage>
        <taxon>Eukaryota</taxon>
        <taxon>Metazoa</taxon>
        <taxon>Ecdysozoa</taxon>
        <taxon>Arthropoda</taxon>
        <taxon>Chelicerata</taxon>
        <taxon>Arachnida</taxon>
        <taxon>Acari</taxon>
        <taxon>Parasitiformes</taxon>
        <taxon>Ixodida</taxon>
        <taxon>Ixodoidea</taxon>
        <taxon>Ixodidae</taxon>
        <taxon>Amblyomminae</taxon>
        <taxon>Amblyomma</taxon>
    </lineage>
</organism>
<reference evidence="1" key="1">
    <citation type="submission" date="2014-03" db="EMBL/GenBank/DDBJ databases">
        <title>The sialotranscriptome of Amblyomma triste, Amblyomma parvum and Amblyomma cajennense ticks, uncovered by 454-based RNA-seq.</title>
        <authorList>
            <person name="Garcia G.R."/>
            <person name="Gardinassi L.G."/>
            <person name="Ribeiro J.M."/>
            <person name="Anatriello E."/>
            <person name="Ferreira B.R."/>
            <person name="Moreira H.N."/>
            <person name="Mafra C."/>
            <person name="Olegario M.M."/>
            <person name="Szabo P.J."/>
            <person name="Miranda-Santos I.K."/>
            <person name="Maruyama S.R."/>
        </authorList>
    </citation>
    <scope>NUCLEOTIDE SEQUENCE</scope>
    <source>
        <strain evidence="1">Mato Grasso do Sul</strain>
        <tissue evidence="1">Salivary glands</tissue>
    </source>
</reference>
<accession>A0A023G1C9</accession>
<evidence type="ECO:0000313" key="1">
    <source>
        <dbReference type="EMBL" id="JAC27986.1"/>
    </source>
</evidence>
<proteinExistence type="evidence at transcript level"/>
<protein>
    <submittedName>
        <fullName evidence="1">Putative secreted protein</fullName>
    </submittedName>
</protein>